<dbReference type="EMBL" id="VSSQ01037035">
    <property type="protein sequence ID" value="MPM89632.1"/>
    <property type="molecule type" value="Genomic_DNA"/>
</dbReference>
<accession>A0A645DM52</accession>
<organism evidence="2">
    <name type="scientific">bioreactor metagenome</name>
    <dbReference type="NCBI Taxonomy" id="1076179"/>
    <lineage>
        <taxon>unclassified sequences</taxon>
        <taxon>metagenomes</taxon>
        <taxon>ecological metagenomes</taxon>
    </lineage>
</organism>
<feature type="region of interest" description="Disordered" evidence="1">
    <location>
        <begin position="56"/>
        <end position="119"/>
    </location>
</feature>
<feature type="compositionally biased region" description="Basic and acidic residues" evidence="1">
    <location>
        <begin position="18"/>
        <end position="28"/>
    </location>
</feature>
<evidence type="ECO:0000256" key="1">
    <source>
        <dbReference type="SAM" id="MobiDB-lite"/>
    </source>
</evidence>
<proteinExistence type="predicted"/>
<feature type="compositionally biased region" description="Basic and acidic residues" evidence="1">
    <location>
        <begin position="88"/>
        <end position="97"/>
    </location>
</feature>
<reference evidence="2" key="1">
    <citation type="submission" date="2019-08" db="EMBL/GenBank/DDBJ databases">
        <authorList>
            <person name="Kucharzyk K."/>
            <person name="Murdoch R.W."/>
            <person name="Higgins S."/>
            <person name="Loffler F."/>
        </authorList>
    </citation>
    <scope>NUCLEOTIDE SEQUENCE</scope>
</reference>
<name>A0A645DM52_9ZZZZ</name>
<dbReference type="AlphaFoldDB" id="A0A645DM52"/>
<feature type="region of interest" description="Disordered" evidence="1">
    <location>
        <begin position="1"/>
        <end position="29"/>
    </location>
</feature>
<protein>
    <submittedName>
        <fullName evidence="2">Uncharacterized protein</fullName>
    </submittedName>
</protein>
<gene>
    <name evidence="2" type="ORF">SDC9_136744</name>
</gene>
<feature type="region of interest" description="Disordered" evidence="1">
    <location>
        <begin position="188"/>
        <end position="211"/>
    </location>
</feature>
<evidence type="ECO:0000313" key="2">
    <source>
        <dbReference type="EMBL" id="MPM89632.1"/>
    </source>
</evidence>
<comment type="caution">
    <text evidence="2">The sequence shown here is derived from an EMBL/GenBank/DDBJ whole genome shotgun (WGS) entry which is preliminary data.</text>
</comment>
<feature type="compositionally biased region" description="Basic and acidic residues" evidence="1">
    <location>
        <begin position="198"/>
        <end position="207"/>
    </location>
</feature>
<sequence>MPGVLDRPGRAAAHPVHHRADGDDHDAARGQLLDQVAGDLRRLRRDEDPVVRSLVGQAEDAGHRLTDLGPGQIQPRQGRGGPSGEIGDPLHAEHPAGRADQTGQDRGGPARTGPHIEHPHAGADLQQLEHRHHGGRLGVRLAMPDRQRQVDVRVRLRTLGKERGAAEFPHHPHDVGDRCRLAHEIRSGSLPGVAPGPHDQRTGDCRGRTTAGRPITTCLP</sequence>